<evidence type="ECO:0000256" key="1">
    <source>
        <dbReference type="PROSITE-ProRule" id="PRU00497"/>
    </source>
</evidence>
<dbReference type="OrthoDB" id="6358661at2759"/>
<organism evidence="3 4">
    <name type="scientific">Cotesia congregata</name>
    <name type="common">Parasitoid wasp</name>
    <name type="synonym">Apanteles congregatus</name>
    <dbReference type="NCBI Taxonomy" id="51543"/>
    <lineage>
        <taxon>Eukaryota</taxon>
        <taxon>Metazoa</taxon>
        <taxon>Ecdysozoa</taxon>
        <taxon>Arthropoda</taxon>
        <taxon>Hexapoda</taxon>
        <taxon>Insecta</taxon>
        <taxon>Pterygota</taxon>
        <taxon>Neoptera</taxon>
        <taxon>Endopterygota</taxon>
        <taxon>Hymenoptera</taxon>
        <taxon>Apocrita</taxon>
        <taxon>Ichneumonoidea</taxon>
        <taxon>Braconidae</taxon>
        <taxon>Microgastrinae</taxon>
        <taxon>Cotesia</taxon>
    </lineage>
</organism>
<dbReference type="GO" id="GO:0008010">
    <property type="term" value="F:structural constituent of chitin-based larval cuticle"/>
    <property type="evidence" value="ECO:0007669"/>
    <property type="project" value="TreeGrafter"/>
</dbReference>
<proteinExistence type="predicted"/>
<keyword evidence="1" id="KW-0193">Cuticle</keyword>
<dbReference type="PROSITE" id="PS51155">
    <property type="entry name" value="CHIT_BIND_RR_2"/>
    <property type="match status" value="1"/>
</dbReference>
<evidence type="ECO:0000313" key="3">
    <source>
        <dbReference type="EMBL" id="CAG5076959.1"/>
    </source>
</evidence>
<dbReference type="InterPro" id="IPR050468">
    <property type="entry name" value="Cuticle_Struct_Prot"/>
</dbReference>
<dbReference type="EMBL" id="CAJNRD030001117">
    <property type="protein sequence ID" value="CAG5076959.1"/>
    <property type="molecule type" value="Genomic_DNA"/>
</dbReference>
<dbReference type="PANTHER" id="PTHR10380">
    <property type="entry name" value="CUTICLE PROTEIN"/>
    <property type="match status" value="1"/>
</dbReference>
<accession>A0A8J2E830</accession>
<evidence type="ECO:0000313" key="4">
    <source>
        <dbReference type="Proteomes" id="UP000786811"/>
    </source>
</evidence>
<sequence>MSFFIIATLLLSINFCLGDVSHIGLESEYQDKTTTIPPPPVPYSFNYKAGRYPGHVDRFRSESGDGAGVVHGTYSYIDPKFKIRTVDYTADKNGFHPILKNFEDVQAQPQDSEAVRLEKEKHYRLYEKIANRNANPPGLNENLPRETVSVARAKNRHFELFNKIAAEHEAIAHQREAERLAFEATSVPNNVEAINYY</sequence>
<feature type="signal peptide" evidence="2">
    <location>
        <begin position="1"/>
        <end position="18"/>
    </location>
</feature>
<dbReference type="Proteomes" id="UP000786811">
    <property type="component" value="Unassembled WGS sequence"/>
</dbReference>
<comment type="caution">
    <text evidence="3">The sequence shown here is derived from an EMBL/GenBank/DDBJ whole genome shotgun (WGS) entry which is preliminary data.</text>
</comment>
<gene>
    <name evidence="3" type="ORF">HICCMSTLAB_LOCUS2334</name>
</gene>
<dbReference type="InterPro" id="IPR000618">
    <property type="entry name" value="Insect_cuticle"/>
</dbReference>
<dbReference type="GO" id="GO:0062129">
    <property type="term" value="C:chitin-based extracellular matrix"/>
    <property type="evidence" value="ECO:0007669"/>
    <property type="project" value="TreeGrafter"/>
</dbReference>
<protein>
    <submittedName>
        <fullName evidence="3">Uncharacterized protein</fullName>
    </submittedName>
</protein>
<evidence type="ECO:0000256" key="2">
    <source>
        <dbReference type="SAM" id="SignalP"/>
    </source>
</evidence>
<keyword evidence="4" id="KW-1185">Reference proteome</keyword>
<reference evidence="3" key="1">
    <citation type="submission" date="2021-04" db="EMBL/GenBank/DDBJ databases">
        <authorList>
            <person name="Chebbi M.A.C M."/>
        </authorList>
    </citation>
    <scope>NUCLEOTIDE SEQUENCE</scope>
</reference>
<dbReference type="Pfam" id="PF00379">
    <property type="entry name" value="Chitin_bind_4"/>
    <property type="match status" value="1"/>
</dbReference>
<dbReference type="AlphaFoldDB" id="A0A8J2E830"/>
<feature type="chain" id="PRO_5035278018" evidence="2">
    <location>
        <begin position="19"/>
        <end position="197"/>
    </location>
</feature>
<name>A0A8J2E830_COTCN</name>
<keyword evidence="2" id="KW-0732">Signal</keyword>